<dbReference type="AlphaFoldDB" id="A0AA88W3K7"/>
<sequence>MKGNPTVLLVYPRWAGNDGCVTAMVEGSCVVGEAEELANRMRLFLEKAHKVSQEWGNIPIVLGGDLNCTPQSAMYQFVASSELDVRLHSRRDISGPMCPEKCPTLEYRNRDAARPLLHPWSDEELRLATGSEGVTQLRHPLKLGSSYPGVPGSYRTRDILGEPLATSYHSQFLGTVDYIWHTEELVPVRVLETLPIEVLKETGGLPSKNWGSDHLALACELAFADTGYGDNRGLGICRENVMEFNESSYCLRDYFIVVDI</sequence>
<evidence type="ECO:0000313" key="2">
    <source>
        <dbReference type="EMBL" id="KAK3019083.1"/>
    </source>
</evidence>
<dbReference type="InterPro" id="IPR050410">
    <property type="entry name" value="CCR4/nocturin_mRNA_transcr"/>
</dbReference>
<dbReference type="SUPFAM" id="SSF56219">
    <property type="entry name" value="DNase I-like"/>
    <property type="match status" value="1"/>
</dbReference>
<dbReference type="Pfam" id="PF03372">
    <property type="entry name" value="Exo_endo_phos"/>
    <property type="match status" value="1"/>
</dbReference>
<feature type="domain" description="Endonuclease/exonuclease/phosphatase" evidence="1">
    <location>
        <begin position="34"/>
        <end position="214"/>
    </location>
</feature>
<keyword evidence="3" id="KW-1185">Reference proteome</keyword>
<comment type="caution">
    <text evidence="2">The sequence shown here is derived from an EMBL/GenBank/DDBJ whole genome shotgun (WGS) entry which is preliminary data.</text>
</comment>
<dbReference type="PANTHER" id="PTHR12121:SF74">
    <property type="entry name" value="CARBON CATABOLITE REPRESSOR PROTEIN 4 HOMOLOG 5"/>
    <property type="match status" value="1"/>
</dbReference>
<organism evidence="2 3">
    <name type="scientific">Escallonia herrerae</name>
    <dbReference type="NCBI Taxonomy" id="1293975"/>
    <lineage>
        <taxon>Eukaryota</taxon>
        <taxon>Viridiplantae</taxon>
        <taxon>Streptophyta</taxon>
        <taxon>Embryophyta</taxon>
        <taxon>Tracheophyta</taxon>
        <taxon>Spermatophyta</taxon>
        <taxon>Magnoliopsida</taxon>
        <taxon>eudicotyledons</taxon>
        <taxon>Gunneridae</taxon>
        <taxon>Pentapetalae</taxon>
        <taxon>asterids</taxon>
        <taxon>campanulids</taxon>
        <taxon>Escalloniales</taxon>
        <taxon>Escalloniaceae</taxon>
        <taxon>Escallonia</taxon>
    </lineage>
</organism>
<name>A0AA88W3K7_9ASTE</name>
<protein>
    <recommendedName>
        <fullName evidence="1">Endonuclease/exonuclease/phosphatase domain-containing protein</fullName>
    </recommendedName>
</protein>
<dbReference type="Gene3D" id="3.60.10.10">
    <property type="entry name" value="Endonuclease/exonuclease/phosphatase"/>
    <property type="match status" value="1"/>
</dbReference>
<dbReference type="InterPro" id="IPR036691">
    <property type="entry name" value="Endo/exonu/phosph_ase_sf"/>
</dbReference>
<evidence type="ECO:0000313" key="3">
    <source>
        <dbReference type="Proteomes" id="UP001188597"/>
    </source>
</evidence>
<gene>
    <name evidence="2" type="ORF">RJ639_004993</name>
</gene>
<proteinExistence type="predicted"/>
<dbReference type="Proteomes" id="UP001188597">
    <property type="component" value="Unassembled WGS sequence"/>
</dbReference>
<accession>A0AA88W3K7</accession>
<dbReference type="PANTHER" id="PTHR12121">
    <property type="entry name" value="CARBON CATABOLITE REPRESSOR PROTEIN 4"/>
    <property type="match status" value="1"/>
</dbReference>
<dbReference type="EMBL" id="JAVXUP010000901">
    <property type="protein sequence ID" value="KAK3019083.1"/>
    <property type="molecule type" value="Genomic_DNA"/>
</dbReference>
<evidence type="ECO:0000259" key="1">
    <source>
        <dbReference type="Pfam" id="PF03372"/>
    </source>
</evidence>
<dbReference type="InterPro" id="IPR005135">
    <property type="entry name" value="Endo/exonuclease/phosphatase"/>
</dbReference>
<reference evidence="2" key="1">
    <citation type="submission" date="2022-12" db="EMBL/GenBank/DDBJ databases">
        <title>Draft genome assemblies for two species of Escallonia (Escalloniales).</title>
        <authorList>
            <person name="Chanderbali A."/>
            <person name="Dervinis C."/>
            <person name="Anghel I."/>
            <person name="Soltis D."/>
            <person name="Soltis P."/>
            <person name="Zapata F."/>
        </authorList>
    </citation>
    <scope>NUCLEOTIDE SEQUENCE</scope>
    <source>
        <strain evidence="2">UCBG64.0493</strain>
        <tissue evidence="2">Leaf</tissue>
    </source>
</reference>
<dbReference type="GO" id="GO:0000175">
    <property type="term" value="F:3'-5'-RNA exonuclease activity"/>
    <property type="evidence" value="ECO:0007669"/>
    <property type="project" value="TreeGrafter"/>
</dbReference>